<keyword evidence="9 14" id="KW-0949">S-adenosyl-L-methionine</keyword>
<dbReference type="PANTHER" id="PTHR22807">
    <property type="entry name" value="NOP2 YEAST -RELATED NOL1/NOP2/FMU SUN DOMAIN-CONTAINING"/>
    <property type="match status" value="1"/>
</dbReference>
<dbReference type="InterPro" id="IPR035926">
    <property type="entry name" value="NusB-like_sf"/>
</dbReference>
<feature type="domain" description="SAM-dependent MTase RsmB/NOP-type" evidence="15">
    <location>
        <begin position="167"/>
        <end position="441"/>
    </location>
</feature>
<dbReference type="Pfam" id="PF22458">
    <property type="entry name" value="RsmF-B_ferredox"/>
    <property type="match status" value="1"/>
</dbReference>
<dbReference type="EMBL" id="LDYG01000024">
    <property type="protein sequence ID" value="KUP07063.1"/>
    <property type="molecule type" value="Genomic_DNA"/>
</dbReference>
<gene>
    <name evidence="16" type="ORF">Q75_05905</name>
</gene>
<dbReference type="GO" id="GO:0008649">
    <property type="term" value="F:rRNA methyltransferase activity"/>
    <property type="evidence" value="ECO:0007669"/>
    <property type="project" value="InterPro"/>
</dbReference>
<sequence>MSKNVREAALEVLEQVEKNQSYSNLLLNHTIEKYEIKGPDVGLLTELTYGSIQRKMTLDYYLKPFIRKKVENWVRLLLHLSLYQMLYLDRVPERAAIHEAVEIDKKRGHKGIAGLVNGILRSIQREGVPCLDEISNEEERISIETSHPLWLVNRWSKQFGREKTRSMCETNVQAPLQSARTNLTKATRDEVLNMLQDEGLDVRTSEMIPEGIVSLKGNLAKSKAYKEGYITVQDESSMAVAYALDLQKEQMILDACAAPGGKTTHIAERLNNTGVVEALDLHKHKVALIKQNADRLQLTNVTTHTLDSRKANELFKEECFDRILVDAPCSGLGVVRRKPDIKYAKNEKDLNSLQRIQLEILNRVAPLLKKGGILVYSTCTVDQIENDGTVQQFLKEHHDFEPAHLNTPEALQAFKQEDYKLQIFPQDFGGDGFFISSFRKKG</sequence>
<evidence type="ECO:0000256" key="11">
    <source>
        <dbReference type="ARBA" id="ARBA00030399"/>
    </source>
</evidence>
<dbReference type="Pfam" id="PF01189">
    <property type="entry name" value="Methyltr_RsmB-F"/>
    <property type="match status" value="1"/>
</dbReference>
<reference evidence="16 17" key="1">
    <citation type="journal article" date="2016" name="Front. Microbiol.">
        <title>Microevolution Analysis of Bacillus coahuilensis Unveils Differences in Phosphorus Acquisition Strategies and Their Regulation.</title>
        <authorList>
            <person name="Gomez-Lunar Z."/>
            <person name="Hernandez-Gonzalez I."/>
            <person name="Rodriguez-Torres M.D."/>
            <person name="Souza V."/>
            <person name="Olmedo-Alvarez G."/>
        </authorList>
    </citation>
    <scope>NUCLEOTIDE SEQUENCE [LARGE SCALE GENOMIC DNA]</scope>
    <source>
        <strain evidence="17">p1.1.43</strain>
    </source>
</reference>
<comment type="caution">
    <text evidence="16">The sequence shown here is derived from an EMBL/GenBank/DDBJ whole genome shotgun (WGS) entry which is preliminary data.</text>
</comment>
<name>A0A147K9M3_9BACI</name>
<proteinExistence type="inferred from homology"/>
<dbReference type="Gene3D" id="1.10.940.10">
    <property type="entry name" value="NusB-like"/>
    <property type="match status" value="1"/>
</dbReference>
<dbReference type="FunFam" id="3.40.50.150:FF:000022">
    <property type="entry name" value="Ribosomal RNA small subunit methyltransferase B"/>
    <property type="match status" value="1"/>
</dbReference>
<dbReference type="PATRIC" id="fig|1150625.3.peg.1238"/>
<dbReference type="SUPFAM" id="SSF53335">
    <property type="entry name" value="S-adenosyl-L-methionine-dependent methyltransferases"/>
    <property type="match status" value="1"/>
</dbReference>
<evidence type="ECO:0000313" key="16">
    <source>
        <dbReference type="EMBL" id="KUP07063.1"/>
    </source>
</evidence>
<protein>
    <recommendedName>
        <fullName evidence="4">16S rRNA (cytosine(967)-C(5))-methyltransferase</fullName>
        <ecNumber evidence="4">2.1.1.176</ecNumber>
    </recommendedName>
    <alternativeName>
        <fullName evidence="11">16S rRNA m5C967 methyltransferase</fullName>
    </alternativeName>
    <alternativeName>
        <fullName evidence="12">rRNA (cytosine-C(5)-)-methyltransferase RsmB</fullName>
    </alternativeName>
</protein>
<dbReference type="InterPro" id="IPR049560">
    <property type="entry name" value="MeTrfase_RsmB-F_NOP2_cat"/>
</dbReference>
<comment type="catalytic activity">
    <reaction evidence="13">
        <text>cytidine(967) in 16S rRNA + S-adenosyl-L-methionine = 5-methylcytidine(967) in 16S rRNA + S-adenosyl-L-homocysteine + H(+)</text>
        <dbReference type="Rhea" id="RHEA:42748"/>
        <dbReference type="Rhea" id="RHEA-COMP:10219"/>
        <dbReference type="Rhea" id="RHEA-COMP:10220"/>
        <dbReference type="ChEBI" id="CHEBI:15378"/>
        <dbReference type="ChEBI" id="CHEBI:57856"/>
        <dbReference type="ChEBI" id="CHEBI:59789"/>
        <dbReference type="ChEBI" id="CHEBI:74483"/>
        <dbReference type="ChEBI" id="CHEBI:82748"/>
        <dbReference type="EC" id="2.1.1.176"/>
    </reaction>
</comment>
<feature type="binding site" evidence="14">
    <location>
        <begin position="256"/>
        <end position="262"/>
    </location>
    <ligand>
        <name>S-adenosyl-L-methionine</name>
        <dbReference type="ChEBI" id="CHEBI:59789"/>
    </ligand>
</feature>
<dbReference type="InterPro" id="IPR023267">
    <property type="entry name" value="RCMT"/>
</dbReference>
<dbReference type="InterPro" id="IPR029063">
    <property type="entry name" value="SAM-dependent_MTases_sf"/>
</dbReference>
<feature type="binding site" evidence="14">
    <location>
        <position position="307"/>
    </location>
    <ligand>
        <name>S-adenosyl-L-methionine</name>
        <dbReference type="ChEBI" id="CHEBI:59789"/>
    </ligand>
</feature>
<dbReference type="OrthoDB" id="9810297at2"/>
<dbReference type="CDD" id="cd02440">
    <property type="entry name" value="AdoMet_MTases"/>
    <property type="match status" value="1"/>
</dbReference>
<keyword evidence="5" id="KW-0963">Cytoplasm</keyword>
<evidence type="ECO:0000256" key="8">
    <source>
        <dbReference type="ARBA" id="ARBA00022679"/>
    </source>
</evidence>
<dbReference type="NCBIfam" id="NF011494">
    <property type="entry name" value="PRK14902.1"/>
    <property type="match status" value="1"/>
</dbReference>
<evidence type="ECO:0000256" key="1">
    <source>
        <dbReference type="ARBA" id="ARBA00002724"/>
    </source>
</evidence>
<evidence type="ECO:0000256" key="3">
    <source>
        <dbReference type="ARBA" id="ARBA00007494"/>
    </source>
</evidence>
<dbReference type="GO" id="GO:0005737">
    <property type="term" value="C:cytoplasm"/>
    <property type="evidence" value="ECO:0007669"/>
    <property type="project" value="UniProtKB-SubCell"/>
</dbReference>
<evidence type="ECO:0000256" key="12">
    <source>
        <dbReference type="ARBA" id="ARBA00031088"/>
    </source>
</evidence>
<evidence type="ECO:0000256" key="5">
    <source>
        <dbReference type="ARBA" id="ARBA00022490"/>
    </source>
</evidence>
<organism evidence="16 17">
    <name type="scientific">Bacillus coahuilensis p1.1.43</name>
    <dbReference type="NCBI Taxonomy" id="1150625"/>
    <lineage>
        <taxon>Bacteria</taxon>
        <taxon>Bacillati</taxon>
        <taxon>Bacillota</taxon>
        <taxon>Bacilli</taxon>
        <taxon>Bacillales</taxon>
        <taxon>Bacillaceae</taxon>
        <taxon>Bacillus</taxon>
    </lineage>
</organism>
<keyword evidence="17" id="KW-1185">Reference proteome</keyword>
<dbReference type="InterPro" id="IPR006027">
    <property type="entry name" value="NusB_RsmB_TIM44"/>
</dbReference>
<dbReference type="InterPro" id="IPR004573">
    <property type="entry name" value="rRNA_ssu_MeTfrase_B"/>
</dbReference>
<evidence type="ECO:0000313" key="17">
    <source>
        <dbReference type="Proteomes" id="UP000074108"/>
    </source>
</evidence>
<dbReference type="STRING" id="1150625.Q75_05905"/>
<dbReference type="InterPro" id="IPR018314">
    <property type="entry name" value="RsmB/NOL1/NOP2-like_CS"/>
</dbReference>
<keyword evidence="8 14" id="KW-0808">Transferase</keyword>
<dbReference type="GO" id="GO:0003723">
    <property type="term" value="F:RNA binding"/>
    <property type="evidence" value="ECO:0007669"/>
    <property type="project" value="UniProtKB-UniRule"/>
</dbReference>
<keyword evidence="6" id="KW-0698">rRNA processing</keyword>
<dbReference type="InterPro" id="IPR054728">
    <property type="entry name" value="RsmB-like_ferredoxin"/>
</dbReference>
<evidence type="ECO:0000256" key="10">
    <source>
        <dbReference type="ARBA" id="ARBA00022884"/>
    </source>
</evidence>
<evidence type="ECO:0000256" key="6">
    <source>
        <dbReference type="ARBA" id="ARBA00022552"/>
    </source>
</evidence>
<feature type="active site" description="Nucleophile" evidence="14">
    <location>
        <position position="379"/>
    </location>
</feature>
<dbReference type="PROSITE" id="PS51686">
    <property type="entry name" value="SAM_MT_RSMB_NOP"/>
    <property type="match status" value="1"/>
</dbReference>
<dbReference type="Pfam" id="PF01029">
    <property type="entry name" value="NusB"/>
    <property type="match status" value="1"/>
</dbReference>
<dbReference type="PRINTS" id="PR02008">
    <property type="entry name" value="RCMTFAMILY"/>
</dbReference>
<accession>A0A147K9M3</accession>
<comment type="similarity">
    <text evidence="3 14">Belongs to the class I-like SAM-binding methyltransferase superfamily. RsmB/NOP family.</text>
</comment>
<dbReference type="EC" id="2.1.1.176" evidence="4"/>
<dbReference type="SUPFAM" id="SSF48013">
    <property type="entry name" value="NusB-like"/>
    <property type="match status" value="1"/>
</dbReference>
<evidence type="ECO:0000256" key="2">
    <source>
        <dbReference type="ARBA" id="ARBA00004496"/>
    </source>
</evidence>
<evidence type="ECO:0000256" key="13">
    <source>
        <dbReference type="ARBA" id="ARBA00047283"/>
    </source>
</evidence>
<dbReference type="Gene3D" id="3.40.50.150">
    <property type="entry name" value="Vaccinia Virus protein VP39"/>
    <property type="match status" value="1"/>
</dbReference>
<feature type="binding site" evidence="14">
    <location>
        <position position="326"/>
    </location>
    <ligand>
        <name>S-adenosyl-L-methionine</name>
        <dbReference type="ChEBI" id="CHEBI:59789"/>
    </ligand>
</feature>
<dbReference type="AlphaFoldDB" id="A0A147K9M3"/>
<dbReference type="GO" id="GO:0006355">
    <property type="term" value="P:regulation of DNA-templated transcription"/>
    <property type="evidence" value="ECO:0007669"/>
    <property type="project" value="InterPro"/>
</dbReference>
<feature type="binding site" evidence="14">
    <location>
        <position position="280"/>
    </location>
    <ligand>
        <name>S-adenosyl-L-methionine</name>
        <dbReference type="ChEBI" id="CHEBI:59789"/>
    </ligand>
</feature>
<comment type="function">
    <text evidence="1">Specifically methylates the cytosine at position 967 (m5C967) of 16S rRNA.</text>
</comment>
<evidence type="ECO:0000256" key="14">
    <source>
        <dbReference type="PROSITE-ProRule" id="PRU01023"/>
    </source>
</evidence>
<dbReference type="PANTHER" id="PTHR22807:SF53">
    <property type="entry name" value="RIBOSOMAL RNA SMALL SUBUNIT METHYLTRANSFERASE B-RELATED"/>
    <property type="match status" value="1"/>
</dbReference>
<dbReference type="Gene3D" id="3.30.70.1170">
    <property type="entry name" value="Sun protein, domain 3"/>
    <property type="match status" value="1"/>
</dbReference>
<evidence type="ECO:0000259" key="15">
    <source>
        <dbReference type="PROSITE" id="PS51686"/>
    </source>
</evidence>
<evidence type="ECO:0000256" key="7">
    <source>
        <dbReference type="ARBA" id="ARBA00022603"/>
    </source>
</evidence>
<dbReference type="Proteomes" id="UP000074108">
    <property type="component" value="Unassembled WGS sequence"/>
</dbReference>
<evidence type="ECO:0000256" key="4">
    <source>
        <dbReference type="ARBA" id="ARBA00012140"/>
    </source>
</evidence>
<dbReference type="FunFam" id="3.30.70.1170:FF:000003">
    <property type="entry name" value="16S rRNA (Cytosine(967)-C(5))-methyltransferase RsmB"/>
    <property type="match status" value="1"/>
</dbReference>
<keyword evidence="7 14" id="KW-0489">Methyltransferase</keyword>
<dbReference type="NCBIfam" id="TIGR00563">
    <property type="entry name" value="rsmB"/>
    <property type="match status" value="1"/>
</dbReference>
<dbReference type="PROSITE" id="PS01153">
    <property type="entry name" value="NOL1_NOP2_SUN"/>
    <property type="match status" value="1"/>
</dbReference>
<comment type="subcellular location">
    <subcellularLocation>
        <location evidence="2">Cytoplasm</location>
    </subcellularLocation>
</comment>
<keyword evidence="10 14" id="KW-0694">RNA-binding</keyword>
<dbReference type="FunFam" id="1.10.940.10:FF:000006">
    <property type="entry name" value="16S rRNA (Cytosine(967)-C(5))-methyltransferase RsmB"/>
    <property type="match status" value="1"/>
</dbReference>
<dbReference type="InterPro" id="IPR001678">
    <property type="entry name" value="MeTrfase_RsmB-F_NOP2_dom"/>
</dbReference>
<evidence type="ECO:0000256" key="9">
    <source>
        <dbReference type="ARBA" id="ARBA00022691"/>
    </source>
</evidence>